<accession>A0A397U3T8</accession>
<gene>
    <name evidence="1" type="ORF">C2G38_2221088</name>
</gene>
<dbReference type="Proteomes" id="UP000266673">
    <property type="component" value="Unassembled WGS sequence"/>
</dbReference>
<protein>
    <submittedName>
        <fullName evidence="1">Uncharacterized protein</fullName>
    </submittedName>
</protein>
<sequence length="743" mass="88886">MNPEIHEQKKFLRNITKDYIDLQDSNQENNVVEQILSKEELNIKLQGLLDQIKIQIQSLQGQLTLEEAYKNNEYTFLFKRATAIYKTINSNKSELILETSTTRRNPRTNNLEIIGTPIIAKAIGILLQTAFGQYTKIILLLENYKSEVVKELTTLETPRLKEYYKTALISISVNQGILEERNNLMNEEQNRTLEELRRFRFNWKPISRPPKNRKAKRYPRNKDILESRELIQITDDIWNTINDLIDRINPTNNSRLGAILLTLEGAKSIAREFYPHTLEYDKQRPDRIPPHILTRTATLFPDLTGRELVKEQKKQRNIYNNFLDNTQAQIEGIKKRLLAESPEFCKIFEENPETEETEFYYGDYNNQFTILPFRFHHLILHHLEAIDNILYSEGARNKIYFEEEEKEIIIEELKEEYFKRTGRKIEEYGYCTIASDIKEIEPEYLEHEELYKKLDYLHSIIINNIGQYLIKRKETYDTVGELNIYNCYSDNCTWNKLTIARDIFKLQEQVYQPYLGHEIGIVAANKLYADIIENIILSIKGDQFHQKIESTIEKPQYFSHLAITRRIKLKLKYIRPEYLFEQYHLFLVKPEDLGETKYIKKNKRKEPIEALYKNLEKLKSDLKAELFELALRYESKNNETLNIHNCYENEEYWEIVDTIRRINLTIEYQEQTYSQYYQAQPEKEKQERLQSSYIKFLEELYEKQVGIWIANQYVIVETYEELEKYHEQYWERESISVLEQPLQ</sequence>
<comment type="caution">
    <text evidence="1">The sequence shown here is derived from an EMBL/GenBank/DDBJ whole genome shotgun (WGS) entry which is preliminary data.</text>
</comment>
<evidence type="ECO:0000313" key="1">
    <source>
        <dbReference type="EMBL" id="RIB04930.1"/>
    </source>
</evidence>
<dbReference type="EMBL" id="QKWP01002086">
    <property type="protein sequence ID" value="RIB04930.1"/>
    <property type="molecule type" value="Genomic_DNA"/>
</dbReference>
<keyword evidence="2" id="KW-1185">Reference proteome</keyword>
<dbReference type="AlphaFoldDB" id="A0A397U3T8"/>
<proteinExistence type="predicted"/>
<evidence type="ECO:0000313" key="2">
    <source>
        <dbReference type="Proteomes" id="UP000266673"/>
    </source>
</evidence>
<organism evidence="1 2">
    <name type="scientific">Gigaspora rosea</name>
    <dbReference type="NCBI Taxonomy" id="44941"/>
    <lineage>
        <taxon>Eukaryota</taxon>
        <taxon>Fungi</taxon>
        <taxon>Fungi incertae sedis</taxon>
        <taxon>Mucoromycota</taxon>
        <taxon>Glomeromycotina</taxon>
        <taxon>Glomeromycetes</taxon>
        <taxon>Diversisporales</taxon>
        <taxon>Gigasporaceae</taxon>
        <taxon>Gigaspora</taxon>
    </lineage>
</organism>
<reference evidence="1 2" key="1">
    <citation type="submission" date="2018-06" db="EMBL/GenBank/DDBJ databases">
        <title>Comparative genomics reveals the genomic features of Rhizophagus irregularis, R. cerebriforme, R. diaphanum and Gigaspora rosea, and their symbiotic lifestyle signature.</title>
        <authorList>
            <person name="Morin E."/>
            <person name="San Clemente H."/>
            <person name="Chen E.C.H."/>
            <person name="De La Providencia I."/>
            <person name="Hainaut M."/>
            <person name="Kuo A."/>
            <person name="Kohler A."/>
            <person name="Murat C."/>
            <person name="Tang N."/>
            <person name="Roy S."/>
            <person name="Loubradou J."/>
            <person name="Henrissat B."/>
            <person name="Grigoriev I.V."/>
            <person name="Corradi N."/>
            <person name="Roux C."/>
            <person name="Martin F.M."/>
        </authorList>
    </citation>
    <scope>NUCLEOTIDE SEQUENCE [LARGE SCALE GENOMIC DNA]</scope>
    <source>
        <strain evidence="1 2">DAOM 194757</strain>
    </source>
</reference>
<name>A0A397U3T8_9GLOM</name>